<name>A0A3D9KYM2_MARFU</name>
<dbReference type="Proteomes" id="UP000256779">
    <property type="component" value="Unassembled WGS sequence"/>
</dbReference>
<organism evidence="1 2">
    <name type="scientific">Marinoscillum furvescens DSM 4134</name>
    <dbReference type="NCBI Taxonomy" id="1122208"/>
    <lineage>
        <taxon>Bacteria</taxon>
        <taxon>Pseudomonadati</taxon>
        <taxon>Bacteroidota</taxon>
        <taxon>Cytophagia</taxon>
        <taxon>Cytophagales</taxon>
        <taxon>Reichenbachiellaceae</taxon>
        <taxon>Marinoscillum</taxon>
    </lineage>
</organism>
<protein>
    <recommendedName>
        <fullName evidence="3">Acetyltransferase (GNAT) family protein</fullName>
    </recommendedName>
</protein>
<gene>
    <name evidence="1" type="ORF">C7460_11914</name>
</gene>
<reference evidence="1 2" key="1">
    <citation type="submission" date="2018-07" db="EMBL/GenBank/DDBJ databases">
        <title>Genomic Encyclopedia of Type Strains, Phase IV (KMG-IV): sequencing the most valuable type-strain genomes for metagenomic binning, comparative biology and taxonomic classification.</title>
        <authorList>
            <person name="Goeker M."/>
        </authorList>
    </citation>
    <scope>NUCLEOTIDE SEQUENCE [LARGE SCALE GENOMIC DNA]</scope>
    <source>
        <strain evidence="1 2">DSM 4134</strain>
    </source>
</reference>
<evidence type="ECO:0000313" key="2">
    <source>
        <dbReference type="Proteomes" id="UP000256779"/>
    </source>
</evidence>
<accession>A0A3D9KYM2</accession>
<evidence type="ECO:0000313" key="1">
    <source>
        <dbReference type="EMBL" id="RED94903.1"/>
    </source>
</evidence>
<proteinExistence type="predicted"/>
<keyword evidence="2" id="KW-1185">Reference proteome</keyword>
<dbReference type="OrthoDB" id="928069at2"/>
<sequence>MRLLELKRGEPDSSIKELLTHNVIGTPGKSMVYQQLCVRDKLDHIPDPYFLSVRLAERVVGTSCFIRRAVAVGAHTLEAFHIRYFAFRTQFRSNDAALGRLNKKSALRNEISDVLEGKPFGLSSSPLSYAYVDPGNVRSLRIIESYGFQHVGNFNTVFFSRFAPKANPDVSRVSENEESEVKALIGDAYANHALYTSENIGYKGGLFVLQKQGTIVAALQANPEHWKVHELPGSKHLIHMVSRIPFINRLFHRDFRFLSIEGIYVKSGHEKQLEKLISGVLAQTGRHTAIMCLDPKSQEYQLMQRQNRGFIRLLINEKKLYVMARGPKEVLDSLRQHPIYVSAFDNM</sequence>
<dbReference type="EMBL" id="QREG01000019">
    <property type="protein sequence ID" value="RED94903.1"/>
    <property type="molecule type" value="Genomic_DNA"/>
</dbReference>
<evidence type="ECO:0008006" key="3">
    <source>
        <dbReference type="Google" id="ProtNLM"/>
    </source>
</evidence>
<comment type="caution">
    <text evidence="1">The sequence shown here is derived from an EMBL/GenBank/DDBJ whole genome shotgun (WGS) entry which is preliminary data.</text>
</comment>
<dbReference type="RefSeq" id="WP_115869413.1">
    <property type="nucleotide sequence ID" value="NZ_QREG01000019.1"/>
</dbReference>
<dbReference type="AlphaFoldDB" id="A0A3D9KYM2"/>